<accession>A0A813LSV3</accession>
<feature type="compositionally biased region" description="Low complexity" evidence="1">
    <location>
        <begin position="196"/>
        <end position="207"/>
    </location>
</feature>
<feature type="region of interest" description="Disordered" evidence="1">
    <location>
        <begin position="195"/>
        <end position="224"/>
    </location>
</feature>
<feature type="compositionally biased region" description="Low complexity" evidence="1">
    <location>
        <begin position="113"/>
        <end position="141"/>
    </location>
</feature>
<name>A0A813LSV3_POLGL</name>
<reference evidence="2" key="1">
    <citation type="submission" date="2021-02" db="EMBL/GenBank/DDBJ databases">
        <authorList>
            <person name="Dougan E. K."/>
            <person name="Rhodes N."/>
            <person name="Thang M."/>
            <person name="Chan C."/>
        </authorList>
    </citation>
    <scope>NUCLEOTIDE SEQUENCE</scope>
</reference>
<feature type="region of interest" description="Disordered" evidence="1">
    <location>
        <begin position="113"/>
        <end position="145"/>
    </location>
</feature>
<comment type="caution">
    <text evidence="2">The sequence shown here is derived from an EMBL/GenBank/DDBJ whole genome shotgun (WGS) entry which is preliminary data.</text>
</comment>
<feature type="non-terminal residue" evidence="2">
    <location>
        <position position="291"/>
    </location>
</feature>
<organism evidence="2 3">
    <name type="scientific">Polarella glacialis</name>
    <name type="common">Dinoflagellate</name>
    <dbReference type="NCBI Taxonomy" id="89957"/>
    <lineage>
        <taxon>Eukaryota</taxon>
        <taxon>Sar</taxon>
        <taxon>Alveolata</taxon>
        <taxon>Dinophyceae</taxon>
        <taxon>Suessiales</taxon>
        <taxon>Suessiaceae</taxon>
        <taxon>Polarella</taxon>
    </lineage>
</organism>
<evidence type="ECO:0000313" key="2">
    <source>
        <dbReference type="EMBL" id="CAE8737704.1"/>
    </source>
</evidence>
<dbReference type="EMBL" id="CAJNNW010036802">
    <property type="protein sequence ID" value="CAE8737704.1"/>
    <property type="molecule type" value="Genomic_DNA"/>
</dbReference>
<protein>
    <submittedName>
        <fullName evidence="2">Uncharacterized protein</fullName>
    </submittedName>
</protein>
<gene>
    <name evidence="2" type="ORF">PGLA2088_LOCUS48877</name>
</gene>
<dbReference type="AlphaFoldDB" id="A0A813LSV3"/>
<proteinExistence type="predicted"/>
<dbReference type="Proteomes" id="UP000626109">
    <property type="component" value="Unassembled WGS sequence"/>
</dbReference>
<evidence type="ECO:0000256" key="1">
    <source>
        <dbReference type="SAM" id="MobiDB-lite"/>
    </source>
</evidence>
<evidence type="ECO:0000313" key="3">
    <source>
        <dbReference type="Proteomes" id="UP000626109"/>
    </source>
</evidence>
<sequence>MIEVWCQVADVASLAPGCQTAVEVEVDGFVIGRTASRQPPRWEDRFPAMGTGRLLTFRVLACGECDSLVGEGGVDLQALLSRQPEGQHTATLLRGAVSVGTLVFAFRPLVSPSSRSASSARMPSSDVLQRQQSPSSSRSPQALGSPVVVASPSQRFCFGLPPRASSGGFGSKGTSRFKAASDPEALQRFSLGAMLGSSPASASTGPAEPKTAQRSSSEQSPGARLNFTAKAHEDLVEIMRSKDKLRHYAERPFKARGVQPGGRLGFGEFCQALKELLQELHMSVPMDAQMQ</sequence>